<accession>A0A853H851</accession>
<keyword evidence="9" id="KW-1185">Reference proteome</keyword>
<dbReference type="PANTHER" id="PTHR38766:SF1">
    <property type="entry name" value="FLAGELLAR PROTEIN FLIO"/>
    <property type="match status" value="1"/>
</dbReference>
<protein>
    <recommendedName>
        <fullName evidence="7">Flagellar protein</fullName>
    </recommendedName>
</protein>
<feature type="transmembrane region" description="Helical" evidence="7">
    <location>
        <begin position="6"/>
        <end position="26"/>
    </location>
</feature>
<evidence type="ECO:0000313" key="8">
    <source>
        <dbReference type="EMBL" id="NYT86244.1"/>
    </source>
</evidence>
<evidence type="ECO:0000313" key="9">
    <source>
        <dbReference type="Proteomes" id="UP000554144"/>
    </source>
</evidence>
<evidence type="ECO:0000256" key="2">
    <source>
        <dbReference type="ARBA" id="ARBA00022692"/>
    </source>
</evidence>
<evidence type="ECO:0000256" key="4">
    <source>
        <dbReference type="ARBA" id="ARBA00023136"/>
    </source>
</evidence>
<dbReference type="EMBL" id="JACCEV010000002">
    <property type="protein sequence ID" value="NYT86244.1"/>
    <property type="molecule type" value="Genomic_DNA"/>
</dbReference>
<keyword evidence="8" id="KW-0282">Flagellum</keyword>
<organism evidence="8 9">
    <name type="scientific">Pollutimonas harenae</name>
    <dbReference type="NCBI Taxonomy" id="657015"/>
    <lineage>
        <taxon>Bacteria</taxon>
        <taxon>Pseudomonadati</taxon>
        <taxon>Pseudomonadota</taxon>
        <taxon>Betaproteobacteria</taxon>
        <taxon>Burkholderiales</taxon>
        <taxon>Alcaligenaceae</taxon>
        <taxon>Pollutimonas</taxon>
    </lineage>
</organism>
<dbReference type="AlphaFoldDB" id="A0A853H851"/>
<sequence length="115" mass="11962">MTEAAVLRLIVSLLFIVALILACAWITRRAGWLRTGNASGLRVIGSQSLGARNYVAMVEVEDARLVLGISGHQITLLHTLPPSPPIASGLPGVAGRQENAGPGFAAALGKVLKGR</sequence>
<dbReference type="OrthoDB" id="9182371at2"/>
<evidence type="ECO:0000256" key="7">
    <source>
        <dbReference type="RuleBase" id="RU362064"/>
    </source>
</evidence>
<reference evidence="8 9" key="1">
    <citation type="submission" date="2020-07" db="EMBL/GenBank/DDBJ databases">
        <title>Taxonomic revisions and descriptions of new bacterial species based on genomic comparisons in the high-G+C-content subgroup of the family Alcaligenaceae.</title>
        <authorList>
            <person name="Szabo A."/>
            <person name="Felfoldi T."/>
        </authorList>
    </citation>
    <scope>NUCLEOTIDE SEQUENCE [LARGE SCALE GENOMIC DNA]</scope>
    <source>
        <strain evidence="8 9">DSM 25667</strain>
    </source>
</reference>
<dbReference type="InterPro" id="IPR022781">
    <property type="entry name" value="Flagellar_biosynth_FliO"/>
</dbReference>
<keyword evidence="1 7" id="KW-1003">Cell membrane</keyword>
<keyword evidence="2 7" id="KW-0812">Transmembrane</keyword>
<keyword evidence="4 7" id="KW-0472">Membrane</keyword>
<comment type="caution">
    <text evidence="8">The sequence shown here is derived from an EMBL/GenBank/DDBJ whole genome shotgun (WGS) entry which is preliminary data.</text>
</comment>
<evidence type="ECO:0000256" key="6">
    <source>
        <dbReference type="ARBA" id="ARBA00037937"/>
    </source>
</evidence>
<dbReference type="Proteomes" id="UP000554144">
    <property type="component" value="Unassembled WGS sequence"/>
</dbReference>
<dbReference type="GO" id="GO:0044781">
    <property type="term" value="P:bacterial-type flagellum organization"/>
    <property type="evidence" value="ECO:0007669"/>
    <property type="project" value="UniProtKB-UniRule"/>
</dbReference>
<dbReference type="PANTHER" id="PTHR38766">
    <property type="entry name" value="FLAGELLAR PROTEIN FLIO"/>
    <property type="match status" value="1"/>
</dbReference>
<dbReference type="NCBIfam" id="TIGR03500">
    <property type="entry name" value="FliO_TIGR"/>
    <property type="match status" value="1"/>
</dbReference>
<dbReference type="GO" id="GO:0009425">
    <property type="term" value="C:bacterial-type flagellum basal body"/>
    <property type="evidence" value="ECO:0007669"/>
    <property type="project" value="UniProtKB-SubCell"/>
</dbReference>
<dbReference type="GO" id="GO:0005886">
    <property type="term" value="C:plasma membrane"/>
    <property type="evidence" value="ECO:0007669"/>
    <property type="project" value="UniProtKB-SubCell"/>
</dbReference>
<gene>
    <name evidence="8" type="primary">fliO</name>
    <name evidence="8" type="ORF">H0A62_11555</name>
</gene>
<keyword evidence="5 7" id="KW-0975">Bacterial flagellum</keyword>
<keyword evidence="8" id="KW-0969">Cilium</keyword>
<evidence type="ECO:0000256" key="5">
    <source>
        <dbReference type="ARBA" id="ARBA00023143"/>
    </source>
</evidence>
<keyword evidence="3 7" id="KW-1133">Transmembrane helix</keyword>
<evidence type="ECO:0000256" key="3">
    <source>
        <dbReference type="ARBA" id="ARBA00022989"/>
    </source>
</evidence>
<evidence type="ECO:0000256" key="1">
    <source>
        <dbReference type="ARBA" id="ARBA00022475"/>
    </source>
</evidence>
<dbReference type="InterPro" id="IPR052205">
    <property type="entry name" value="FliO/MopB"/>
</dbReference>
<comment type="subcellular location">
    <subcellularLocation>
        <location evidence="7">Cell membrane</location>
    </subcellularLocation>
    <subcellularLocation>
        <location evidence="7">Bacterial flagellum basal body</location>
    </subcellularLocation>
</comment>
<comment type="similarity">
    <text evidence="6 7">Belongs to the FliO/MopB family.</text>
</comment>
<dbReference type="Pfam" id="PF04347">
    <property type="entry name" value="FliO"/>
    <property type="match status" value="1"/>
</dbReference>
<keyword evidence="8" id="KW-0966">Cell projection</keyword>
<proteinExistence type="inferred from homology"/>
<name>A0A853H851_9BURK</name>